<dbReference type="InterPro" id="IPR011990">
    <property type="entry name" value="TPR-like_helical_dom_sf"/>
</dbReference>
<dbReference type="Proteomes" id="UP000250744">
    <property type="component" value="Unassembled WGS sequence"/>
</dbReference>
<keyword evidence="2" id="KW-1185">Reference proteome</keyword>
<evidence type="ECO:0000313" key="1">
    <source>
        <dbReference type="EMBL" id="RAU19821.1"/>
    </source>
</evidence>
<dbReference type="OrthoDB" id="7278101at2"/>
<reference evidence="1 2" key="1">
    <citation type="submission" date="2018-06" db="EMBL/GenBank/DDBJ databases">
        <title>Nitrincola tibetense sp. nov., isolated from Lake XuguoCo on Tibetan Plateau.</title>
        <authorList>
            <person name="Xing P."/>
        </authorList>
    </citation>
    <scope>NUCLEOTIDE SEQUENCE [LARGE SCALE GENOMIC DNA]</scope>
    <source>
        <strain evidence="2">xg18</strain>
    </source>
</reference>
<dbReference type="SUPFAM" id="SSF48452">
    <property type="entry name" value="TPR-like"/>
    <property type="match status" value="1"/>
</dbReference>
<comment type="caution">
    <text evidence="1">The sequence shown here is derived from an EMBL/GenBank/DDBJ whole genome shotgun (WGS) entry which is preliminary data.</text>
</comment>
<dbReference type="Gene3D" id="1.25.40.10">
    <property type="entry name" value="Tetratricopeptide repeat domain"/>
    <property type="match status" value="1"/>
</dbReference>
<dbReference type="RefSeq" id="WP_112156944.1">
    <property type="nucleotide sequence ID" value="NZ_QKRX01000001.1"/>
</dbReference>
<organism evidence="1 2">
    <name type="scientific">Nitrincola tibetensis</name>
    <dbReference type="NCBI Taxonomy" id="2219697"/>
    <lineage>
        <taxon>Bacteria</taxon>
        <taxon>Pseudomonadati</taxon>
        <taxon>Pseudomonadota</taxon>
        <taxon>Gammaproteobacteria</taxon>
        <taxon>Oceanospirillales</taxon>
        <taxon>Oceanospirillaceae</taxon>
        <taxon>Nitrincola</taxon>
    </lineage>
</organism>
<evidence type="ECO:0000313" key="2">
    <source>
        <dbReference type="Proteomes" id="UP000250744"/>
    </source>
</evidence>
<dbReference type="AlphaFoldDB" id="A0A364NRV5"/>
<gene>
    <name evidence="1" type="ORF">DN062_01710</name>
</gene>
<accession>A0A364NRV5</accession>
<name>A0A364NRV5_9GAMM</name>
<dbReference type="EMBL" id="QKRX01000001">
    <property type="protein sequence ID" value="RAU19821.1"/>
    <property type="molecule type" value="Genomic_DNA"/>
</dbReference>
<protein>
    <submittedName>
        <fullName evidence="1">Tetratricopeptide repeat protein</fullName>
    </submittedName>
</protein>
<sequence length="403" mass="45288">MASKAKGLNQKLAHFKEQFKRYYAQGQFNKALGQALSAHKLVPKHPKPLSDAAVCCVYMTRWQDAIAYADKCLKLDPNDIPALDAASHAWSALHEFERAAPYGAKAIAIRDASIPELGTDQQHISVGPSGQRRIIAFSLFGDSPKYCETAYLNVLAQPQFLPDWLCRFYVDSSVPDGVKQRLVSAGAEVIDVDTPEATWYGTFWRFLAADDPNAQWIIFRDADSLISQYEAEAVKAWIQEDRPFHIMRDWGSHTELMLAGMWGVKSGALPNMKALITEFLDSYQGRTHFADQMFLRHKIWPYARCSNLHHDSLFHTPGSQPFPIARQPDEPHLGSNLVAGFFEYPVSPTSAKVAEWALFDSQGTLYCQYTAPVVEGKIKVGLPKPLLIRMQDKELTLRILSTK</sequence>
<proteinExistence type="predicted"/>